<gene>
    <name evidence="2" type="ordered locus">KSE_66900</name>
</gene>
<dbReference type="HOGENOM" id="CLU_020583_0_0_11"/>
<dbReference type="RefSeq" id="WP_014139744.1">
    <property type="nucleotide sequence ID" value="NC_016109.1"/>
</dbReference>
<dbReference type="Proteomes" id="UP000007076">
    <property type="component" value="Chromosome"/>
</dbReference>
<evidence type="ECO:0000256" key="1">
    <source>
        <dbReference type="SAM" id="MobiDB-lite"/>
    </source>
</evidence>
<reference evidence="2 3" key="1">
    <citation type="journal article" date="2010" name="DNA Res.">
        <title>Genome sequence of Kitasatospora setae NBRC 14216T: an evolutionary snapshot of the family Streptomycetaceae.</title>
        <authorList>
            <person name="Ichikawa N."/>
            <person name="Oguchi A."/>
            <person name="Ikeda H."/>
            <person name="Ishikawa J."/>
            <person name="Kitani S."/>
            <person name="Watanabe Y."/>
            <person name="Nakamura S."/>
            <person name="Katano Y."/>
            <person name="Kishi E."/>
            <person name="Sasagawa M."/>
            <person name="Ankai A."/>
            <person name="Fukui S."/>
            <person name="Hashimoto Y."/>
            <person name="Kamata S."/>
            <person name="Otoguro M."/>
            <person name="Tanikawa S."/>
            <person name="Nihira T."/>
            <person name="Horinouchi S."/>
            <person name="Ohnishi Y."/>
            <person name="Hayakawa M."/>
            <person name="Kuzuyama T."/>
            <person name="Arisawa A."/>
            <person name="Nomoto F."/>
            <person name="Miura H."/>
            <person name="Takahashi Y."/>
            <person name="Fujita N."/>
        </authorList>
    </citation>
    <scope>NUCLEOTIDE SEQUENCE [LARGE SCALE GENOMIC DNA]</scope>
    <source>
        <strain evidence="3">ATCC 33774 / DSM 43861 / JCM 3304 / KCC A-0304 / NBRC 14216 / KM-6054</strain>
    </source>
</reference>
<feature type="region of interest" description="Disordered" evidence="1">
    <location>
        <begin position="428"/>
        <end position="459"/>
    </location>
</feature>
<sequence>MVTYEGVTQARLDRVTTAAEDWGGLRGRFLGLRDQLAQRVEQPMTAGWEGSAALRAREQVRRAAEQLDAAAEEAHDIATLLGDAVGEFRQAQSELRRLAEVDAPAQRMRITPQGDVVDLVQEDAGPQGLDLGEALTRQLRTTAMAARIQEVLNRATQADQALSWALAQDPNGEDDRGFNPGSFTDLDQADAARRDLGEALDLARREQLGPAELDRLNALLEAHQGDPAFAESFATGLGARGTMEFWRRVNNPDPLHNPTGVLPPERAEALTRLQTSLGGTLATASHGHGEAMAGWKKDMTALGTERFEGPGYSPNGFQLMSSLMRTGRYDSAFLNEYGSALVDAEQAGGKGATLSYTWRLEDAGASWDHLAAKGATGDPMGAFSVALGNNPQAATAFLDPGPDGSNKHLDYLLKERVWYYDGRSPSFPGDPGPLGPALEAAATGDPAGQADGDRRHTEAQARTAQAILVGLKPEAGEERVPKGMEVSVANLLADYVDDTHAAFGGVDARQPSGAADGTPYTTPDGSAHIAVNQNTLIRVMRGAADDPDAYAVMHLAETRKVSETLADIPPGASENQRSAQIQQSAAALMVYDAIRDDVRLDMRDDANDKVEWDTKVIQSIASVADIPTGPAKDIIDPLMDVWLTSVVNDTKEANENRTLDAISREDLESRGQLKEQIRQWAEQREKGSSSSSAVSVLLFQVDNTGRTSYDNALGALRRP</sequence>
<accession>E4N2R4</accession>
<dbReference type="AlphaFoldDB" id="E4N2R4"/>
<dbReference type="EMBL" id="AP010968">
    <property type="protein sequence ID" value="BAJ32448.1"/>
    <property type="molecule type" value="Genomic_DNA"/>
</dbReference>
<dbReference type="PATRIC" id="fig|452652.3.peg.6711"/>
<keyword evidence="3" id="KW-1185">Reference proteome</keyword>
<dbReference type="eggNOG" id="COG5651">
    <property type="taxonomic scope" value="Bacteria"/>
</dbReference>
<evidence type="ECO:0000313" key="2">
    <source>
        <dbReference type="EMBL" id="BAJ32448.1"/>
    </source>
</evidence>
<proteinExistence type="predicted"/>
<evidence type="ECO:0000313" key="3">
    <source>
        <dbReference type="Proteomes" id="UP000007076"/>
    </source>
</evidence>
<feature type="compositionally biased region" description="Low complexity" evidence="1">
    <location>
        <begin position="435"/>
        <end position="444"/>
    </location>
</feature>
<organism evidence="2 3">
    <name type="scientific">Kitasatospora setae (strain ATCC 33774 / DSM 43861 / JCM 3304 / KCC A-0304 / NBRC 14216 / KM-6054)</name>
    <name type="common">Streptomyces setae</name>
    <dbReference type="NCBI Taxonomy" id="452652"/>
    <lineage>
        <taxon>Bacteria</taxon>
        <taxon>Bacillati</taxon>
        <taxon>Actinomycetota</taxon>
        <taxon>Actinomycetes</taxon>
        <taxon>Kitasatosporales</taxon>
        <taxon>Streptomycetaceae</taxon>
        <taxon>Kitasatospora</taxon>
    </lineage>
</organism>
<dbReference type="Gene3D" id="1.10.287.1060">
    <property type="entry name" value="ESAT-6-like"/>
    <property type="match status" value="1"/>
</dbReference>
<protein>
    <submittedName>
        <fullName evidence="2">Uncharacterized protein</fullName>
    </submittedName>
</protein>
<dbReference type="KEGG" id="ksk:KSE_66900"/>
<name>E4N2R4_KITSK</name>
<dbReference type="STRING" id="452652.KSE_66900"/>